<feature type="domain" description="SsuA/THI5-like" evidence="1">
    <location>
        <begin position="41"/>
        <end position="254"/>
    </location>
</feature>
<protein>
    <recommendedName>
        <fullName evidence="1">SsuA/THI5-like domain-containing protein</fullName>
    </recommendedName>
</protein>
<reference evidence="2" key="1">
    <citation type="submission" date="2018-05" db="EMBL/GenBank/DDBJ databases">
        <authorList>
            <person name="Lanie J.A."/>
            <person name="Ng W.-L."/>
            <person name="Kazmierczak K.M."/>
            <person name="Andrzejewski T.M."/>
            <person name="Davidsen T.M."/>
            <person name="Wayne K.J."/>
            <person name="Tettelin H."/>
            <person name="Glass J.I."/>
            <person name="Rusch D."/>
            <person name="Podicherti R."/>
            <person name="Tsui H.-C.T."/>
            <person name="Winkler M.E."/>
        </authorList>
    </citation>
    <scope>NUCLEOTIDE SEQUENCE</scope>
</reference>
<dbReference type="InterPro" id="IPR027939">
    <property type="entry name" value="NMT1/THI5"/>
</dbReference>
<evidence type="ECO:0000313" key="2">
    <source>
        <dbReference type="EMBL" id="SVA56400.1"/>
    </source>
</evidence>
<proteinExistence type="predicted"/>
<dbReference type="AlphaFoldDB" id="A0A381WVD3"/>
<gene>
    <name evidence="2" type="ORF">METZ01_LOCUS109254</name>
</gene>
<dbReference type="InterPro" id="IPR015168">
    <property type="entry name" value="SsuA/THI5"/>
</dbReference>
<dbReference type="GO" id="GO:0009228">
    <property type="term" value="P:thiamine biosynthetic process"/>
    <property type="evidence" value="ECO:0007669"/>
    <property type="project" value="InterPro"/>
</dbReference>
<evidence type="ECO:0000259" key="1">
    <source>
        <dbReference type="Pfam" id="PF09084"/>
    </source>
</evidence>
<dbReference type="Gene3D" id="3.40.190.10">
    <property type="entry name" value="Periplasmic binding protein-like II"/>
    <property type="match status" value="2"/>
</dbReference>
<dbReference type="Pfam" id="PF09084">
    <property type="entry name" value="NMT1"/>
    <property type="match status" value="1"/>
</dbReference>
<name>A0A381WVD3_9ZZZZ</name>
<dbReference type="PANTHER" id="PTHR31528">
    <property type="entry name" value="4-AMINO-5-HYDROXYMETHYL-2-METHYLPYRIMIDINE PHOSPHATE SYNTHASE THI11-RELATED"/>
    <property type="match status" value="1"/>
</dbReference>
<accession>A0A381WVD3</accession>
<sequence>MNIIRIVSLSLASAVLAAGFANMATAADDISLRLNWKMKGEFTPFVVAAQKGYFKAEGLNVTVNEGRGATQALQTVASGQDDIAYVPSIQTIKAINKGMPVKVVATVVKLDPMGMVSKSNIPLSKPKDLEGRTVEISPVSTLHQIWDAFAKKNNINVSKVKVVRAAPSARFNLLLNDKVDILGDVFLTNEYPVLQSKVKGKMNTLRVADWGFQLLGYTLVANNKLISGNPGAIKKFNAAAMKGFQFTLDHPDEAAAIAAKAHPNALKLETTKMQVAQLVDFLKRGKPAQMFVGDDAGWKRTLGVLKSSGVISNQKALGDYYTNAFVP</sequence>
<dbReference type="EMBL" id="UINC01012992">
    <property type="protein sequence ID" value="SVA56400.1"/>
    <property type="molecule type" value="Genomic_DNA"/>
</dbReference>
<dbReference type="PANTHER" id="PTHR31528:SF15">
    <property type="entry name" value="RIBOFLAVIN-BINDING PROTEIN RIBY"/>
    <property type="match status" value="1"/>
</dbReference>
<dbReference type="SUPFAM" id="SSF53850">
    <property type="entry name" value="Periplasmic binding protein-like II"/>
    <property type="match status" value="1"/>
</dbReference>
<organism evidence="2">
    <name type="scientific">marine metagenome</name>
    <dbReference type="NCBI Taxonomy" id="408172"/>
    <lineage>
        <taxon>unclassified sequences</taxon>
        <taxon>metagenomes</taxon>
        <taxon>ecological metagenomes</taxon>
    </lineage>
</organism>